<dbReference type="EMBL" id="CP000743">
    <property type="protein sequence ID" value="ABR56760.1"/>
    <property type="molecule type" value="Genomic_DNA"/>
</dbReference>
<dbReference type="Pfam" id="PF00126">
    <property type="entry name" value="HTH_1"/>
    <property type="match status" value="1"/>
</dbReference>
<dbReference type="STRING" id="419665.Maeo_1183"/>
<proteinExistence type="inferred from homology"/>
<evidence type="ECO:0000259" key="5">
    <source>
        <dbReference type="PROSITE" id="PS50931"/>
    </source>
</evidence>
<dbReference type="AlphaFoldDB" id="A6UW88"/>
<reference evidence="6" key="1">
    <citation type="submission" date="2007-06" db="EMBL/GenBank/DDBJ databases">
        <title>Complete sequence of Methanococcus aeolicus Nankai-3.</title>
        <authorList>
            <consortium name="US DOE Joint Genome Institute"/>
            <person name="Copeland A."/>
            <person name="Lucas S."/>
            <person name="Lapidus A."/>
            <person name="Barry K."/>
            <person name="Glavina del Rio T."/>
            <person name="Dalin E."/>
            <person name="Tice H."/>
            <person name="Pitluck S."/>
            <person name="Chain P."/>
            <person name="Malfatti S."/>
            <person name="Shin M."/>
            <person name="Vergez L."/>
            <person name="Schmutz J."/>
            <person name="Larimer F."/>
            <person name="Land M."/>
            <person name="Hauser L."/>
            <person name="Kyrpides N."/>
            <person name="Lykidis A."/>
            <person name="Sieprawska-Lupa M."/>
            <person name="Whitman W.B."/>
            <person name="Richardson P."/>
        </authorList>
    </citation>
    <scope>NUCLEOTIDE SEQUENCE [LARGE SCALE GENOMIC DNA]</scope>
    <source>
        <strain evidence="6">Nankai-3</strain>
    </source>
</reference>
<evidence type="ECO:0000256" key="3">
    <source>
        <dbReference type="ARBA" id="ARBA00023125"/>
    </source>
</evidence>
<name>A6UW88_META3</name>
<feature type="domain" description="HTH lysR-type" evidence="5">
    <location>
        <begin position="17"/>
        <end position="74"/>
    </location>
</feature>
<gene>
    <name evidence="6" type="ordered locus">Maeo_1183</name>
</gene>
<dbReference type="GO" id="GO:0003700">
    <property type="term" value="F:DNA-binding transcription factor activity"/>
    <property type="evidence" value="ECO:0007669"/>
    <property type="project" value="InterPro"/>
</dbReference>
<dbReference type="PROSITE" id="PS50931">
    <property type="entry name" value="HTH_LYSR"/>
    <property type="match status" value="1"/>
</dbReference>
<dbReference type="InterPro" id="IPR036390">
    <property type="entry name" value="WH_DNA-bd_sf"/>
</dbReference>
<dbReference type="RefSeq" id="WP_011973892.1">
    <property type="nucleotide sequence ID" value="NC_009635.1"/>
</dbReference>
<dbReference type="Proteomes" id="UP000001106">
    <property type="component" value="Chromosome"/>
</dbReference>
<dbReference type="Gene3D" id="1.10.10.10">
    <property type="entry name" value="Winged helix-like DNA-binding domain superfamily/Winged helix DNA-binding domain"/>
    <property type="match status" value="1"/>
</dbReference>
<dbReference type="GO" id="GO:0000976">
    <property type="term" value="F:transcription cis-regulatory region binding"/>
    <property type="evidence" value="ECO:0007669"/>
    <property type="project" value="TreeGrafter"/>
</dbReference>
<dbReference type="GeneID" id="5326273"/>
<evidence type="ECO:0000313" key="7">
    <source>
        <dbReference type="Proteomes" id="UP000001106"/>
    </source>
</evidence>
<keyword evidence="2" id="KW-0805">Transcription regulation</keyword>
<dbReference type="SUPFAM" id="SSF46785">
    <property type="entry name" value="Winged helix' DNA-binding domain"/>
    <property type="match status" value="1"/>
</dbReference>
<dbReference type="InterPro" id="IPR000847">
    <property type="entry name" value="LysR_HTH_N"/>
</dbReference>
<sequence length="293" mass="34498">MNKLTTTIGINYNGAPITERQIRILRLISEKKSQNKVAELLSIPPSAVNIQIKRLEKKLGVQLIYSSTYGTILTETAQEIVKYYELRKKRISSDKFIGCGYISGEIGKILFDNIIISSFDNILKLYKMDLLSIIGIDDPYWSMDFGVSKFQRSFYDPIPVAYDYFIKVHSPKYEFNHNNLIGIRYSPQRIIWNILKSENITHKITKTVKNPFYALDLVEKGYSLYINKCFEQYIKKEYIVEKPYFYDKTKHTINIIPLYDENNKNVEHKNIEEIIFKKKKELKNKGFELVDYY</sequence>
<keyword evidence="4" id="KW-0804">Transcription</keyword>
<dbReference type="OrthoDB" id="62169at2157"/>
<evidence type="ECO:0000313" key="6">
    <source>
        <dbReference type="EMBL" id="ABR56760.1"/>
    </source>
</evidence>
<keyword evidence="3" id="KW-0238">DNA-binding</keyword>
<dbReference type="KEGG" id="mae:Maeo_1183"/>
<dbReference type="PANTHER" id="PTHR30126">
    <property type="entry name" value="HTH-TYPE TRANSCRIPTIONAL REGULATOR"/>
    <property type="match status" value="1"/>
</dbReference>
<evidence type="ECO:0000256" key="2">
    <source>
        <dbReference type="ARBA" id="ARBA00023015"/>
    </source>
</evidence>
<comment type="similarity">
    <text evidence="1">Belongs to the LysR transcriptional regulatory family.</text>
</comment>
<accession>A6UW88</accession>
<dbReference type="InterPro" id="IPR036388">
    <property type="entry name" value="WH-like_DNA-bd_sf"/>
</dbReference>
<evidence type="ECO:0000256" key="1">
    <source>
        <dbReference type="ARBA" id="ARBA00009437"/>
    </source>
</evidence>
<protein>
    <submittedName>
        <fullName evidence="6">Transcriptional regulator, LysR family</fullName>
    </submittedName>
</protein>
<organism evidence="6 7">
    <name type="scientific">Methanococcus aeolicus (strain ATCC BAA-1280 / DSM 17508 / OCM 812 / Nankai-3)</name>
    <dbReference type="NCBI Taxonomy" id="419665"/>
    <lineage>
        <taxon>Archaea</taxon>
        <taxon>Methanobacteriati</taxon>
        <taxon>Methanobacteriota</taxon>
        <taxon>Methanomada group</taxon>
        <taxon>Methanococci</taxon>
        <taxon>Methanococcales</taxon>
        <taxon>Methanococcaceae</taxon>
        <taxon>Methanococcus</taxon>
    </lineage>
</organism>
<keyword evidence="7" id="KW-1185">Reference proteome</keyword>
<dbReference type="HOGENOM" id="CLU_992530_0_0_2"/>
<dbReference type="PANTHER" id="PTHR30126:SF40">
    <property type="entry name" value="HTH-TYPE TRANSCRIPTIONAL REGULATOR GLTR"/>
    <property type="match status" value="1"/>
</dbReference>
<evidence type="ECO:0000256" key="4">
    <source>
        <dbReference type="ARBA" id="ARBA00023163"/>
    </source>
</evidence>
<dbReference type="eggNOG" id="arCOG00225">
    <property type="taxonomic scope" value="Archaea"/>
</dbReference>